<feature type="region of interest" description="Disordered" evidence="5">
    <location>
        <begin position="595"/>
        <end position="617"/>
    </location>
</feature>
<evidence type="ECO:0000256" key="2">
    <source>
        <dbReference type="ARBA" id="ARBA00022448"/>
    </source>
</evidence>
<dbReference type="InterPro" id="IPR050840">
    <property type="entry name" value="Adaptor_Complx_Large_Subunit"/>
</dbReference>
<evidence type="ECO:0000256" key="1">
    <source>
        <dbReference type="ARBA" id="ARBA00004308"/>
    </source>
</evidence>
<evidence type="ECO:0000256" key="3">
    <source>
        <dbReference type="ARBA" id="ARBA00022927"/>
    </source>
</evidence>
<keyword evidence="10" id="KW-1185">Reference proteome</keyword>
<evidence type="ECO:0000313" key="9">
    <source>
        <dbReference type="EMBL" id="KAG6422620.1"/>
    </source>
</evidence>
<feature type="domain" description="Clathrin/coatomer adaptor adaptin-like N-terminal" evidence="7">
    <location>
        <begin position="241"/>
        <end position="306"/>
    </location>
</feature>
<proteinExistence type="predicted"/>
<name>A0A8X8XZ65_SALSN</name>
<keyword evidence="4 6" id="KW-0472">Membrane</keyword>
<comment type="subcellular location">
    <subcellularLocation>
        <location evidence="1">Endomembrane system</location>
    </subcellularLocation>
</comment>
<dbReference type="GO" id="GO:0012505">
    <property type="term" value="C:endomembrane system"/>
    <property type="evidence" value="ECO:0007669"/>
    <property type="project" value="UniProtKB-SubCell"/>
</dbReference>
<dbReference type="InterPro" id="IPR011989">
    <property type="entry name" value="ARM-like"/>
</dbReference>
<organism evidence="9">
    <name type="scientific">Salvia splendens</name>
    <name type="common">Scarlet sage</name>
    <dbReference type="NCBI Taxonomy" id="180675"/>
    <lineage>
        <taxon>Eukaryota</taxon>
        <taxon>Viridiplantae</taxon>
        <taxon>Streptophyta</taxon>
        <taxon>Embryophyta</taxon>
        <taxon>Tracheophyta</taxon>
        <taxon>Spermatophyta</taxon>
        <taxon>Magnoliopsida</taxon>
        <taxon>eudicotyledons</taxon>
        <taxon>Gunneridae</taxon>
        <taxon>Pentapetalae</taxon>
        <taxon>asterids</taxon>
        <taxon>lamiids</taxon>
        <taxon>Lamiales</taxon>
        <taxon>Lamiaceae</taxon>
        <taxon>Nepetoideae</taxon>
        <taxon>Mentheae</taxon>
        <taxon>Salviinae</taxon>
        <taxon>Salvia</taxon>
        <taxon>Salvia subgen. Calosphace</taxon>
        <taxon>core Calosphace</taxon>
    </lineage>
</organism>
<comment type="caution">
    <text evidence="9">The sequence shown here is derived from an EMBL/GenBank/DDBJ whole genome shotgun (WGS) entry which is preliminary data.</text>
</comment>
<dbReference type="GO" id="GO:0016192">
    <property type="term" value="P:vesicle-mediated transport"/>
    <property type="evidence" value="ECO:0007669"/>
    <property type="project" value="InterPro"/>
</dbReference>
<dbReference type="GO" id="GO:0006886">
    <property type="term" value="P:intracellular protein transport"/>
    <property type="evidence" value="ECO:0007669"/>
    <property type="project" value="InterPro"/>
</dbReference>
<accession>A0A8X8XZ65</accession>
<feature type="domain" description="Reverse transcriptase Ty1/copia-type" evidence="8">
    <location>
        <begin position="657"/>
        <end position="803"/>
    </location>
</feature>
<feature type="transmembrane region" description="Helical" evidence="6">
    <location>
        <begin position="352"/>
        <end position="374"/>
    </location>
</feature>
<evidence type="ECO:0000256" key="5">
    <source>
        <dbReference type="SAM" id="MobiDB-lite"/>
    </source>
</evidence>
<evidence type="ECO:0000256" key="6">
    <source>
        <dbReference type="SAM" id="Phobius"/>
    </source>
</evidence>
<keyword evidence="6" id="KW-1133">Transmembrane helix</keyword>
<dbReference type="GO" id="GO:0030117">
    <property type="term" value="C:membrane coat"/>
    <property type="evidence" value="ECO:0007669"/>
    <property type="project" value="InterPro"/>
</dbReference>
<dbReference type="AlphaFoldDB" id="A0A8X8XZ65"/>
<protein>
    <submittedName>
        <fullName evidence="9">Uncharacterized protein</fullName>
    </submittedName>
</protein>
<evidence type="ECO:0000256" key="4">
    <source>
        <dbReference type="ARBA" id="ARBA00023136"/>
    </source>
</evidence>
<feature type="transmembrane region" description="Helical" evidence="6">
    <location>
        <begin position="381"/>
        <end position="400"/>
    </location>
</feature>
<dbReference type="InterPro" id="IPR016024">
    <property type="entry name" value="ARM-type_fold"/>
</dbReference>
<dbReference type="SUPFAM" id="SSF48371">
    <property type="entry name" value="ARM repeat"/>
    <property type="match status" value="1"/>
</dbReference>
<dbReference type="Gene3D" id="1.25.10.10">
    <property type="entry name" value="Leucine-rich Repeat Variant"/>
    <property type="match status" value="2"/>
</dbReference>
<sequence length="1151" mass="126028">MPRLLICINCAPSGNNLVPKVEVRKVLKVKAEVRKLTPNILNIHPCQVVDAFSHLEHCKAALCTLWIIKKVPDLAENSINAAAALLKEKHHGVLIAGAQLCTDMCRVSTEPHEHFRKASFILYFISDCSGFCMLGQGDADASDAMTDVLAQESNATLHECVATIMSIEDNGGLRVLAVNILGKFLSSRDNNIKYVALNMLMKAISLDSQAVQRHLERVKLVEILELGSHGSQSFNIDPIFVRVFQDGNYVKDEVWHALIVVITNAPNLHGYTVRSIFKAVQKSREQVTPVRVAVWCIGEYGEMLISNAGLLDAEDPITVAEAETVDLVETASRFESVTMLKKMKIRVSKFRFFSASVATAALFCPFSTTLLYCLQLLSANTAAQFCVICYCCSILLRLYLLNSAPVLLSATVICLQLPPIETTIKAPSSSSTTDATSVAAFVVSPVTDTGVVKPTTHITLDNVLFAPNFPDLQTKRTIGRGHERGGLYYLDPISPVSPSALSAAVSPYQWHCHLDHPSSSSLRSLVQVASVDFNYVARTLISHMHVPKYLWSDAVLTACFLINMMPSSVLHGDIPFSCLYTTSSTCNSPEAPETVPTVSCPLPQSSSPPASEDPPPSDELPIAIRKVIPTSYQEALKHPLWRAAMDEEMRALLSRGTWILVHAPDSVDIVSCRWVFIIKCLADGSINLYKARLVAKGYTQTYGIDYFETFSPTTRMNSIRILFSLAINLSWPMYQRDVKNAFLYGDLTLTVFMEQPPGYVAQGEDATKVCCLKKAIYGLKQSPKAWFDKFSSVLGTIGFKSSAEAEYRAMAHTAIEMIGVKNLLGELRFTFNEPLPMHYCIVKAIKSISFMCKHYEVVDRFVIYCRRIKDTVLHQKGSLVLELQQRAIEFNSIIEKHEKIRSALVERMPVLDEATYSGRRAAPLIDLLDLNSDDVQAPSSSGGDFLHDLLGVDLSPASLGTNSQAPKNGTDVLLDLLSVGALTAKSSSSMLDVLSSEQDNKRSEGLLDNFASLSTSSARSSSAFASSSMMDLMDGFGPSLSVPGIPASGNTLPASGNGSIAQKLKVSNSQQGKVTIALAVDIWKDAIVLSEYRVKSQVLRVRINYKANGKDILEDGQISNFLVGCAVEPGFHERAGKQLLRHIVMAEIGVC</sequence>
<keyword evidence="3" id="KW-0653">Protein transport</keyword>
<dbReference type="InterPro" id="IPR002553">
    <property type="entry name" value="Clathrin/coatomer_adapt-like_N"/>
</dbReference>
<dbReference type="EMBL" id="PNBA02000006">
    <property type="protein sequence ID" value="KAG6422620.1"/>
    <property type="molecule type" value="Genomic_DNA"/>
</dbReference>
<keyword evidence="2" id="KW-0813">Transport</keyword>
<evidence type="ECO:0000259" key="7">
    <source>
        <dbReference type="Pfam" id="PF01602"/>
    </source>
</evidence>
<feature type="domain" description="Clathrin/coatomer adaptor adaptin-like N-terminal" evidence="7">
    <location>
        <begin position="59"/>
        <end position="215"/>
    </location>
</feature>
<dbReference type="PANTHER" id="PTHR22780">
    <property type="entry name" value="ADAPTIN, ALPHA/GAMMA/EPSILON"/>
    <property type="match status" value="1"/>
</dbReference>
<dbReference type="Pfam" id="PF07727">
    <property type="entry name" value="RVT_2"/>
    <property type="match status" value="1"/>
</dbReference>
<dbReference type="Pfam" id="PF01602">
    <property type="entry name" value="Adaptin_N"/>
    <property type="match status" value="2"/>
</dbReference>
<dbReference type="Gene3D" id="2.60.40.1230">
    <property type="match status" value="1"/>
</dbReference>
<dbReference type="InterPro" id="IPR013103">
    <property type="entry name" value="RVT_2"/>
</dbReference>
<evidence type="ECO:0000259" key="8">
    <source>
        <dbReference type="Pfam" id="PF07727"/>
    </source>
</evidence>
<gene>
    <name evidence="9" type="ORF">SASPL_119199</name>
</gene>
<reference evidence="9" key="1">
    <citation type="submission" date="2018-01" db="EMBL/GenBank/DDBJ databases">
        <authorList>
            <person name="Mao J.F."/>
        </authorList>
    </citation>
    <scope>NUCLEOTIDE SEQUENCE</scope>
    <source>
        <strain evidence="9">Huo1</strain>
        <tissue evidence="9">Leaf</tissue>
    </source>
</reference>
<evidence type="ECO:0000313" key="10">
    <source>
        <dbReference type="Proteomes" id="UP000298416"/>
    </source>
</evidence>
<reference evidence="9" key="2">
    <citation type="submission" date="2020-08" db="EMBL/GenBank/DDBJ databases">
        <title>Plant Genome Project.</title>
        <authorList>
            <person name="Zhang R.-G."/>
        </authorList>
    </citation>
    <scope>NUCLEOTIDE SEQUENCE</scope>
    <source>
        <strain evidence="9">Huo1</strain>
        <tissue evidence="9">Leaf</tissue>
    </source>
</reference>
<dbReference type="Proteomes" id="UP000298416">
    <property type="component" value="Unassembled WGS sequence"/>
</dbReference>
<keyword evidence="6" id="KW-0812">Transmembrane</keyword>